<reference evidence="2" key="1">
    <citation type="journal article" date="2006" name="Appl. Environ. Microbiol.">
        <title>Complete genome sequence of the marine, chemolithoautotrophic, ammonia-oxidizing bacterium Nitrosococcus oceani ATCC 19707.</title>
        <authorList>
            <person name="Klotz M.G."/>
            <person name="Arp D.J."/>
            <person name="Chain P.S.G."/>
            <person name="El-Sheikh A.F."/>
            <person name="Hauser L.J."/>
            <person name="Hommes N.G."/>
            <person name="Larimer F.W."/>
            <person name="Malfatti S.A."/>
            <person name="Norton J.M."/>
            <person name="Poret-Peterson A.T."/>
            <person name="Vergez L.M."/>
            <person name="Ward B.B."/>
        </authorList>
    </citation>
    <scope>NUCLEOTIDE SEQUENCE [LARGE SCALE GENOMIC DNA]</scope>
    <source>
        <strain evidence="2">ATCC 19707 / BCRC 17464 / NCIMB 11848 / C-107</strain>
    </source>
</reference>
<dbReference type="KEGG" id="noc:Noc_1954"/>
<evidence type="ECO:0000313" key="2">
    <source>
        <dbReference type="Proteomes" id="UP000006838"/>
    </source>
</evidence>
<dbReference type="SUPFAM" id="SSF52540">
    <property type="entry name" value="P-loop containing nucleoside triphosphate hydrolases"/>
    <property type="match status" value="1"/>
</dbReference>
<keyword evidence="2" id="KW-1185">Reference proteome</keyword>
<dbReference type="AlphaFoldDB" id="Q3J9T0"/>
<dbReference type="EMBL" id="CP000127">
    <property type="protein sequence ID" value="ABA58416.1"/>
    <property type="molecule type" value="Genomic_DNA"/>
</dbReference>
<dbReference type="Gene3D" id="3.40.50.300">
    <property type="entry name" value="P-loop containing nucleotide triphosphate hydrolases"/>
    <property type="match status" value="1"/>
</dbReference>
<organism evidence="1 2">
    <name type="scientific">Nitrosococcus oceani (strain ATCC 19707 / BCRC 17464 / JCM 30415 / NCIMB 11848 / C-107)</name>
    <dbReference type="NCBI Taxonomy" id="323261"/>
    <lineage>
        <taxon>Bacteria</taxon>
        <taxon>Pseudomonadati</taxon>
        <taxon>Pseudomonadota</taxon>
        <taxon>Gammaproteobacteria</taxon>
        <taxon>Chromatiales</taxon>
        <taxon>Chromatiaceae</taxon>
        <taxon>Nitrosococcus</taxon>
    </lineage>
</organism>
<evidence type="ECO:0000313" key="1">
    <source>
        <dbReference type="EMBL" id="ABA58416.1"/>
    </source>
</evidence>
<dbReference type="InterPro" id="IPR027417">
    <property type="entry name" value="P-loop_NTPase"/>
</dbReference>
<dbReference type="InParanoid" id="Q3J9T0"/>
<dbReference type="HOGENOM" id="CLU_088219_0_0_6"/>
<sequence length="223" mass="26050">MLMDVFERDYETVVYHERDKRAFDSYEMRSREVIHRLVKESSAQHVVLKALCELQELRHLLDEFMPSKGVWLVRSYEDVVNSHLALWTGMPESIRRIVQDRNTAGWRGRGMSGKTHALIRSLYHPGISNASACALFWYFRNILFFEQNLDQDSRVRLVCYEQLVQRPAEILNELFAFLGITYTPRVSRKVVASSVRRKPPPEIDSAILEVCDELSTRMKRLTG</sequence>
<evidence type="ECO:0008006" key="3">
    <source>
        <dbReference type="Google" id="ProtNLM"/>
    </source>
</evidence>
<gene>
    <name evidence="1" type="ordered locus">Noc_1954</name>
</gene>
<dbReference type="STRING" id="323261.Noc_1954"/>
<proteinExistence type="predicted"/>
<protein>
    <recommendedName>
        <fullName evidence="3">Sulfotransferase domain-containing protein</fullName>
    </recommendedName>
</protein>
<name>Q3J9T0_NITOC</name>
<dbReference type="eggNOG" id="ENOG5032TE3">
    <property type="taxonomic scope" value="Bacteria"/>
</dbReference>
<dbReference type="Proteomes" id="UP000006838">
    <property type="component" value="Chromosome"/>
</dbReference>
<accession>Q3J9T0</accession>